<keyword evidence="1" id="KW-0175">Coiled coil</keyword>
<feature type="coiled-coil region" evidence="1">
    <location>
        <begin position="593"/>
        <end position="620"/>
    </location>
</feature>
<reference evidence="3 4" key="1">
    <citation type="journal article" date="2015" name="Proc. Natl. Acad. Sci. U.S.A.">
        <title>The resurrection genome of Boea hygrometrica: A blueprint for survival of dehydration.</title>
        <authorList>
            <person name="Xiao L."/>
            <person name="Yang G."/>
            <person name="Zhang L."/>
            <person name="Yang X."/>
            <person name="Zhao S."/>
            <person name="Ji Z."/>
            <person name="Zhou Q."/>
            <person name="Hu M."/>
            <person name="Wang Y."/>
            <person name="Chen M."/>
            <person name="Xu Y."/>
            <person name="Jin H."/>
            <person name="Xiao X."/>
            <person name="Hu G."/>
            <person name="Bao F."/>
            <person name="Hu Y."/>
            <person name="Wan P."/>
            <person name="Li L."/>
            <person name="Deng X."/>
            <person name="Kuang T."/>
            <person name="Xiang C."/>
            <person name="Zhu J.K."/>
            <person name="Oliver M.J."/>
            <person name="He Y."/>
        </authorList>
    </citation>
    <scope>NUCLEOTIDE SEQUENCE [LARGE SCALE GENOMIC DNA]</scope>
    <source>
        <strain evidence="4">cv. XS01</strain>
    </source>
</reference>
<keyword evidence="4" id="KW-1185">Reference proteome</keyword>
<proteinExistence type="predicted"/>
<dbReference type="Proteomes" id="UP000250235">
    <property type="component" value="Unassembled WGS sequence"/>
</dbReference>
<evidence type="ECO:0000256" key="1">
    <source>
        <dbReference type="SAM" id="Coils"/>
    </source>
</evidence>
<accession>A0A2Z6ZXH2</accession>
<feature type="region of interest" description="Disordered" evidence="2">
    <location>
        <begin position="66"/>
        <end position="96"/>
    </location>
</feature>
<dbReference type="EMBL" id="KV023888">
    <property type="protein sequence ID" value="KZV13936.1"/>
    <property type="molecule type" value="Genomic_DNA"/>
</dbReference>
<gene>
    <name evidence="3" type="ORF">F511_44782</name>
</gene>
<feature type="compositionally biased region" description="Basic residues" evidence="2">
    <location>
        <begin position="740"/>
        <end position="753"/>
    </location>
</feature>
<evidence type="ECO:0000313" key="3">
    <source>
        <dbReference type="EMBL" id="KZV13936.1"/>
    </source>
</evidence>
<feature type="compositionally biased region" description="Basic and acidic residues" evidence="2">
    <location>
        <begin position="721"/>
        <end position="739"/>
    </location>
</feature>
<evidence type="ECO:0000313" key="4">
    <source>
        <dbReference type="Proteomes" id="UP000250235"/>
    </source>
</evidence>
<feature type="region of interest" description="Disordered" evidence="2">
    <location>
        <begin position="721"/>
        <end position="753"/>
    </location>
</feature>
<sequence>MVTPGSRQAKGYAIQICVLLRNVPGVELGESKSFPVPRILNEKTVHRFVSVNENVGIKEVADAPRARKTPVKKTMSKKRQAAGEAEAAPVLKKKRSTKGKPVAARRILLEKQVEDTTTDEEDSVGGTVDKASHVPVQVAPILDDVDMIIIQVISESADLSSNKTDQGDKLVDETDIGDDFDAWLDSSFPIFDSQVDEPVVASTTLDKATSSKQSAEVHMSFDDLLLQIPNDMLLPSITTAEVSMLRLGESSSFRDKGKAILVENDQLTENPATEIVSLVCSDVEFLVRVRDSVMNVVVDFFASFSLNNMPDMESLKDLKEKEKLMMEWAETTTLATAVRRQMYVLAKYREMLLRTFVESYSRYLESDQPWNNMAVQVFNLLSAAHSKSLDDLKAQQLEHNFELVQPTSSPPVLDCTDCSGVSLAHFYSIAKSMCWVRSDVDLASSSGDTVYRSPSPPDYAYALGPPILSSTIQEEKLYFVQSPDSSPAVSILQESSSSSSDASIHFDSEDLPVHGQEAAHTSAPVDSNVFTNALEDLRSYISQRIHESTSEIRSKDACDVLERQSKQMNDLKKGLMAPVGTIFQDLFDIKKNQRAQEAKLNALDGQVAALRNEQLEFQNRISADLLSLSTQFADIVKFIRGGDAKKREGGSSSRPHPVRVERRPLPTPQSPRDVAGSSSAVRIPTFPCTTGTFAERVEQARRHILESGFAITVEEAAERIRQADFQESDRLQRERERARREKRSSSSRRRRGF</sequence>
<name>A0A2Z6ZXH2_9LAMI</name>
<organism evidence="3 4">
    <name type="scientific">Dorcoceras hygrometricum</name>
    <dbReference type="NCBI Taxonomy" id="472368"/>
    <lineage>
        <taxon>Eukaryota</taxon>
        <taxon>Viridiplantae</taxon>
        <taxon>Streptophyta</taxon>
        <taxon>Embryophyta</taxon>
        <taxon>Tracheophyta</taxon>
        <taxon>Spermatophyta</taxon>
        <taxon>Magnoliopsida</taxon>
        <taxon>eudicotyledons</taxon>
        <taxon>Gunneridae</taxon>
        <taxon>Pentapetalae</taxon>
        <taxon>asterids</taxon>
        <taxon>lamiids</taxon>
        <taxon>Lamiales</taxon>
        <taxon>Gesneriaceae</taxon>
        <taxon>Didymocarpoideae</taxon>
        <taxon>Trichosporeae</taxon>
        <taxon>Loxocarpinae</taxon>
        <taxon>Dorcoceras</taxon>
    </lineage>
</organism>
<protein>
    <submittedName>
        <fullName evidence="3">(+)-neomenthol dehydrogenase-like</fullName>
    </submittedName>
</protein>
<feature type="region of interest" description="Disordered" evidence="2">
    <location>
        <begin position="644"/>
        <end position="685"/>
    </location>
</feature>
<evidence type="ECO:0000256" key="2">
    <source>
        <dbReference type="SAM" id="MobiDB-lite"/>
    </source>
</evidence>
<feature type="compositionally biased region" description="Basic residues" evidence="2">
    <location>
        <begin position="66"/>
        <end position="80"/>
    </location>
</feature>
<dbReference type="AlphaFoldDB" id="A0A2Z6ZXH2"/>